<dbReference type="RefSeq" id="XP_013903521.1">
    <property type="nucleotide sequence ID" value="XM_014048067.1"/>
</dbReference>
<organism evidence="2 3">
    <name type="scientific">Monoraphidium neglectum</name>
    <dbReference type="NCBI Taxonomy" id="145388"/>
    <lineage>
        <taxon>Eukaryota</taxon>
        <taxon>Viridiplantae</taxon>
        <taxon>Chlorophyta</taxon>
        <taxon>core chlorophytes</taxon>
        <taxon>Chlorophyceae</taxon>
        <taxon>CS clade</taxon>
        <taxon>Sphaeropleales</taxon>
        <taxon>Selenastraceae</taxon>
        <taxon>Monoraphidium</taxon>
    </lineage>
</organism>
<name>A0A0D2MVH2_9CHLO</name>
<dbReference type="InterPro" id="IPR005077">
    <property type="entry name" value="Peptidase_C11"/>
</dbReference>
<keyword evidence="3" id="KW-1185">Reference proteome</keyword>
<dbReference type="OrthoDB" id="542405at2759"/>
<dbReference type="Pfam" id="PF03415">
    <property type="entry name" value="Peptidase_C11"/>
    <property type="match status" value="1"/>
</dbReference>
<dbReference type="PANTHER" id="PTHR37835:SF1">
    <property type="entry name" value="ALPHA-CLOSTRIPAIN"/>
    <property type="match status" value="1"/>
</dbReference>
<dbReference type="KEGG" id="mng:MNEG_3452"/>
<dbReference type="EMBL" id="KK100653">
    <property type="protein sequence ID" value="KIZ04502.1"/>
    <property type="molecule type" value="Genomic_DNA"/>
</dbReference>
<feature type="signal peptide" evidence="1">
    <location>
        <begin position="1"/>
        <end position="31"/>
    </location>
</feature>
<dbReference type="Proteomes" id="UP000054498">
    <property type="component" value="Unassembled WGS sequence"/>
</dbReference>
<feature type="chain" id="PRO_5002248108" evidence="1">
    <location>
        <begin position="32"/>
        <end position="1178"/>
    </location>
</feature>
<dbReference type="GeneID" id="25736330"/>
<accession>A0A0D2MVH2</accession>
<gene>
    <name evidence="2" type="ORF">MNEG_3452</name>
</gene>
<sequence length="1178" mass="122271">MAPAASGRRARCAPVPLAIAALLAMICAAAAASPKWTFFIYMLADNDLECFAIDDMAELMRGMAREPATGCTTAACGAACGDGLAAVSSSACSDGSSSLRCCPAAYYPDVFLWVDRGASSCFVDQSNAAGLDTSLLTSSWSNVRELQLLPAAATVATAAGGSGGEGTGSGGGGGKWVQRTSYAELDMSTSDTLNAFLQSGLAAFPPAADRRHALVFWNHGSGWYGYGIDHTCSPLKAYSDKACDMMTMGTIVQGLSKGLIYPPGSQTSYKLDIIGFDACLMAMYEVAAALAPYSKFLLGSELLEPGSGWDYKVLGNVTASAAAGVVVEAADLGQMVVRTYMQTSVQMGSVGLALSLVDLAAAAQLESDLTALARSMTALLQGASGNTTGLALLQQRTRLGAIAGAEENVDLGALLGRLAGLFSRSKSVGVLSLVSAAQASYAAAVVYSLRDSELPDGTGMAIYFPATRVAYDPYYAKFAAAFPSAMADWDRFLGAIYNLGDAIASNAGGVDFQFVEPFAVPYWSHPARAWVTHGSITAPLGLTATLMYGFSSPDGAGRVMAGSVGGAVSEAAASGAWTGYLFGLVQDLNTSDSDVDALSLAYADEDRQYAADGSLAAMNLQVQVFYAGSCQSAVKDLRVGMIKYSLNATTGKSSMRLFVTSTNDATGTWGEVSAQQGGVVIPKLGKVWVSSTGQAMSGSSFGYSSCLKWGYGGTIDVAAFNVQQAADVLGLDLTKDLMTRLVVDALDGSSASLAGLFQPAQHTKAGCQCSQLWPYTYANGTSILVPGTCINPTNAPGGAWCVFEPNSCPQGAQTAGTDWDYCPQATTLSGCKCSRAYRFQDKVYYGTCTSADNDPFGAWCLVDTASCPSAARAHGLYDSPVDFDYCQAVTQQGCFCSNTWSFGGVTYNGTCRTGLPADRSSPLIDSNTTWCYVDPATCPYAKHLDGYAFDICAPKPGRVTDTGAACQLPVSYSGVPVYDCLTYNMTDYAIVGGQDPWCFTDATSGAWGACQPLTCSQGVRRACPAGAPPGAGAAADAYAPWAAPACVDALCGARAALANISACVNDTDAEKSALSTAFDLLNASQDFATALAASPAPAPSLSAYCDAQYGQLCVDDVIAPACPSVFRSDNYWMVRTTQSTLCDAGCLAALCGLQQRRRHFNASTGAACADADLEMLIR</sequence>
<evidence type="ECO:0000313" key="3">
    <source>
        <dbReference type="Proteomes" id="UP000054498"/>
    </source>
</evidence>
<dbReference type="PANTHER" id="PTHR37835">
    <property type="entry name" value="ALPHA-CLOSTRIPAIN"/>
    <property type="match status" value="1"/>
</dbReference>
<keyword evidence="1" id="KW-0732">Signal</keyword>
<proteinExistence type="predicted"/>
<dbReference type="Gene3D" id="3.40.50.11970">
    <property type="match status" value="1"/>
</dbReference>
<protein>
    <submittedName>
        <fullName evidence="2">Uncharacterized protein</fullName>
    </submittedName>
</protein>
<evidence type="ECO:0000313" key="2">
    <source>
        <dbReference type="EMBL" id="KIZ04502.1"/>
    </source>
</evidence>
<evidence type="ECO:0000256" key="1">
    <source>
        <dbReference type="SAM" id="SignalP"/>
    </source>
</evidence>
<reference evidence="2 3" key="1">
    <citation type="journal article" date="2013" name="BMC Genomics">
        <title>Reconstruction of the lipid metabolism for the microalga Monoraphidium neglectum from its genome sequence reveals characteristics suitable for biofuel production.</title>
        <authorList>
            <person name="Bogen C."/>
            <person name="Al-Dilaimi A."/>
            <person name="Albersmeier A."/>
            <person name="Wichmann J."/>
            <person name="Grundmann M."/>
            <person name="Rupp O."/>
            <person name="Lauersen K.J."/>
            <person name="Blifernez-Klassen O."/>
            <person name="Kalinowski J."/>
            <person name="Goesmann A."/>
            <person name="Mussgnug J.H."/>
            <person name="Kruse O."/>
        </authorList>
    </citation>
    <scope>NUCLEOTIDE SEQUENCE [LARGE SCALE GENOMIC DNA]</scope>
    <source>
        <strain evidence="2 3">SAG 48.87</strain>
    </source>
</reference>
<dbReference type="AlphaFoldDB" id="A0A0D2MVH2"/>